<dbReference type="EMBL" id="BSVA01000001">
    <property type="protein sequence ID" value="GMA91389.1"/>
    <property type="molecule type" value="Genomic_DNA"/>
</dbReference>
<reference evidence="4" key="1">
    <citation type="journal article" date="2019" name="Int. J. Syst. Evol. Microbiol.">
        <title>The Global Catalogue of Microorganisms (GCM) 10K type strain sequencing project: providing services to taxonomists for standard genome sequencing and annotation.</title>
        <authorList>
            <consortium name="The Broad Institute Genomics Platform"/>
            <consortium name="The Broad Institute Genome Sequencing Center for Infectious Disease"/>
            <person name="Wu L."/>
            <person name="Ma J."/>
        </authorList>
    </citation>
    <scope>NUCLEOTIDE SEQUENCE [LARGE SCALE GENOMIC DNA]</scope>
    <source>
        <strain evidence="4">NBRC 108755</strain>
    </source>
</reference>
<gene>
    <name evidence="3" type="ORF">GCM10025869_19180</name>
</gene>
<keyword evidence="4" id="KW-1185">Reference proteome</keyword>
<sequence length="427" mass="45112">MTTPQRRAATAFLAVAATAGLLLSACAPTGGDDADEKVTLRLVWWGSDDRAAVTRAAVDAFEDAHPNITVETESLPFDGYFDRLSTQVAANDAPDVQQLTGDFVVEYGTRGALLDLANVSTDLLDPATTSVVNFDGEQLGVPTGIATFAIVANPTIFEQAGVPMPDDESWTWEEYAQIAQQISASTPDGIFGTQSLGSDSNQIAMWARQHGGDLFTADGQLGTDEKTVAGFYAFAKELVASGAAPSADEAIEQIPLGSNRPEPPSTATRWASGRPTSSSLEQISKSGLELLRYPTTSGKAGDQKMSFVASQYWSASARTEHPEEAQLLIDFLANSPEAGKLLLVGRGSPANSEVRDALLPLLSADDAKVVDFVAEISDEVVATPLAPAGGASFQENMRRYTAEVLFDRMSPEDASAALLDETRAALG</sequence>
<evidence type="ECO:0000256" key="2">
    <source>
        <dbReference type="SAM" id="SignalP"/>
    </source>
</evidence>
<dbReference type="InterPro" id="IPR006059">
    <property type="entry name" value="SBP"/>
</dbReference>
<name>A0ABQ6JVU9_9MICO</name>
<dbReference type="PROSITE" id="PS51257">
    <property type="entry name" value="PROKAR_LIPOPROTEIN"/>
    <property type="match status" value="1"/>
</dbReference>
<dbReference type="PANTHER" id="PTHR43649">
    <property type="entry name" value="ARABINOSE-BINDING PROTEIN-RELATED"/>
    <property type="match status" value="1"/>
</dbReference>
<dbReference type="Pfam" id="PF01547">
    <property type="entry name" value="SBP_bac_1"/>
    <property type="match status" value="1"/>
</dbReference>
<keyword evidence="2" id="KW-0732">Signal</keyword>
<feature type="chain" id="PRO_5045401253" evidence="2">
    <location>
        <begin position="28"/>
        <end position="427"/>
    </location>
</feature>
<feature type="compositionally biased region" description="Polar residues" evidence="1">
    <location>
        <begin position="265"/>
        <end position="278"/>
    </location>
</feature>
<protein>
    <submittedName>
        <fullName evidence="3">Sugar ABC transporter substrate-binding protein</fullName>
    </submittedName>
</protein>
<evidence type="ECO:0000313" key="4">
    <source>
        <dbReference type="Proteomes" id="UP001157069"/>
    </source>
</evidence>
<accession>A0ABQ6JVU9</accession>
<organism evidence="3 4">
    <name type="scientific">Homoserinibacter gongjuensis</name>
    <dbReference type="NCBI Taxonomy" id="1162968"/>
    <lineage>
        <taxon>Bacteria</taxon>
        <taxon>Bacillati</taxon>
        <taxon>Actinomycetota</taxon>
        <taxon>Actinomycetes</taxon>
        <taxon>Micrococcales</taxon>
        <taxon>Microbacteriaceae</taxon>
        <taxon>Homoserinibacter</taxon>
    </lineage>
</organism>
<proteinExistence type="predicted"/>
<dbReference type="Gene3D" id="3.40.190.10">
    <property type="entry name" value="Periplasmic binding protein-like II"/>
    <property type="match status" value="2"/>
</dbReference>
<feature type="signal peptide" evidence="2">
    <location>
        <begin position="1"/>
        <end position="27"/>
    </location>
</feature>
<dbReference type="SUPFAM" id="SSF53850">
    <property type="entry name" value="Periplasmic binding protein-like II"/>
    <property type="match status" value="1"/>
</dbReference>
<dbReference type="Proteomes" id="UP001157069">
    <property type="component" value="Unassembled WGS sequence"/>
</dbReference>
<comment type="caution">
    <text evidence="3">The sequence shown here is derived from an EMBL/GenBank/DDBJ whole genome shotgun (WGS) entry which is preliminary data.</text>
</comment>
<feature type="region of interest" description="Disordered" evidence="1">
    <location>
        <begin position="254"/>
        <end position="278"/>
    </location>
</feature>
<evidence type="ECO:0000256" key="1">
    <source>
        <dbReference type="SAM" id="MobiDB-lite"/>
    </source>
</evidence>
<dbReference type="PANTHER" id="PTHR43649:SF12">
    <property type="entry name" value="DIACETYLCHITOBIOSE BINDING PROTEIN DASA"/>
    <property type="match status" value="1"/>
</dbReference>
<evidence type="ECO:0000313" key="3">
    <source>
        <dbReference type="EMBL" id="GMA91389.1"/>
    </source>
</evidence>
<dbReference type="RefSeq" id="WP_284299694.1">
    <property type="nucleotide sequence ID" value="NZ_BSVA01000001.1"/>
</dbReference>
<dbReference type="InterPro" id="IPR050490">
    <property type="entry name" value="Bact_solute-bd_prot1"/>
</dbReference>